<keyword evidence="4 5" id="KW-0472">Membrane</keyword>
<dbReference type="Proteomes" id="UP000708208">
    <property type="component" value="Unassembled WGS sequence"/>
</dbReference>
<dbReference type="CDD" id="cd10428">
    <property type="entry name" value="LFG_like"/>
    <property type="match status" value="1"/>
</dbReference>
<keyword evidence="2 5" id="KW-0812">Transmembrane</keyword>
<keyword evidence="3 5" id="KW-1133">Transmembrane helix</keyword>
<feature type="transmembrane region" description="Helical" evidence="5">
    <location>
        <begin position="166"/>
        <end position="188"/>
    </location>
</feature>
<evidence type="ECO:0000256" key="1">
    <source>
        <dbReference type="ARBA" id="ARBA00004141"/>
    </source>
</evidence>
<comment type="similarity">
    <text evidence="5">Belongs to the BI1 family.</text>
</comment>
<reference evidence="7" key="1">
    <citation type="submission" date="2021-06" db="EMBL/GenBank/DDBJ databases">
        <authorList>
            <person name="Hodson N. C."/>
            <person name="Mongue J. A."/>
            <person name="Jaron S. K."/>
        </authorList>
    </citation>
    <scope>NUCLEOTIDE SEQUENCE</scope>
</reference>
<accession>A0A8J2JEM1</accession>
<evidence type="ECO:0000256" key="5">
    <source>
        <dbReference type="RuleBase" id="RU004379"/>
    </source>
</evidence>
<evidence type="ECO:0000256" key="2">
    <source>
        <dbReference type="ARBA" id="ARBA00022692"/>
    </source>
</evidence>
<dbReference type="PANTHER" id="PTHR23291:SF47">
    <property type="entry name" value="TRANSMEMBRANE BAX INHIBITOR MOTIF CONTAINING 7"/>
    <property type="match status" value="1"/>
</dbReference>
<comment type="caution">
    <text evidence="7">The sequence shown here is derived from an EMBL/GenBank/DDBJ whole genome shotgun (WGS) entry which is preliminary data.</text>
</comment>
<evidence type="ECO:0000256" key="6">
    <source>
        <dbReference type="SAM" id="MobiDB-lite"/>
    </source>
</evidence>
<feature type="region of interest" description="Disordered" evidence="6">
    <location>
        <begin position="12"/>
        <end position="51"/>
    </location>
</feature>
<keyword evidence="8" id="KW-1185">Reference proteome</keyword>
<proteinExistence type="inferred from homology"/>
<name>A0A8J2JEM1_9HEXA</name>
<protein>
    <submittedName>
        <fullName evidence="7">Uncharacterized protein</fullName>
    </submittedName>
</protein>
<feature type="compositionally biased region" description="Polar residues" evidence="6">
    <location>
        <begin position="38"/>
        <end position="51"/>
    </location>
</feature>
<dbReference type="PANTHER" id="PTHR23291">
    <property type="entry name" value="BAX INHIBITOR-RELATED"/>
    <property type="match status" value="1"/>
</dbReference>
<evidence type="ECO:0000313" key="7">
    <source>
        <dbReference type="EMBL" id="CAG7716442.1"/>
    </source>
</evidence>
<feature type="transmembrane region" description="Helical" evidence="5">
    <location>
        <begin position="200"/>
        <end position="218"/>
    </location>
</feature>
<feature type="transmembrane region" description="Helical" evidence="5">
    <location>
        <begin position="113"/>
        <end position="132"/>
    </location>
</feature>
<evidence type="ECO:0000313" key="8">
    <source>
        <dbReference type="Proteomes" id="UP000708208"/>
    </source>
</evidence>
<dbReference type="InterPro" id="IPR006214">
    <property type="entry name" value="Bax_inhibitor_1-related"/>
</dbReference>
<feature type="transmembrane region" description="Helical" evidence="5">
    <location>
        <begin position="80"/>
        <end position="101"/>
    </location>
</feature>
<dbReference type="Pfam" id="PF01027">
    <property type="entry name" value="Bax1-I"/>
    <property type="match status" value="1"/>
</dbReference>
<gene>
    <name evidence="7" type="ORF">AFUS01_LOCUS5952</name>
</gene>
<evidence type="ECO:0000256" key="4">
    <source>
        <dbReference type="ARBA" id="ARBA00023136"/>
    </source>
</evidence>
<feature type="transmembrane region" description="Helical" evidence="5">
    <location>
        <begin position="139"/>
        <end position="160"/>
    </location>
</feature>
<dbReference type="AlphaFoldDB" id="A0A8J2JEM1"/>
<dbReference type="EMBL" id="CAJVCH010038519">
    <property type="protein sequence ID" value="CAG7716442.1"/>
    <property type="molecule type" value="Genomic_DNA"/>
</dbReference>
<evidence type="ECO:0000256" key="3">
    <source>
        <dbReference type="ARBA" id="ARBA00022989"/>
    </source>
</evidence>
<comment type="subcellular location">
    <subcellularLocation>
        <location evidence="1">Membrane</location>
        <topology evidence="1">Multi-pass membrane protein</topology>
    </subcellularLocation>
</comment>
<feature type="transmembrane region" description="Helical" evidence="5">
    <location>
        <begin position="224"/>
        <end position="243"/>
    </location>
</feature>
<sequence length="287" mass="32458">MDLYYDNQAEKWEESAMGSTPDGASRPTKHGEVKEALPSQNTVESQGPQTPNEEVQERIVIVVQFGFEDKEVRLRFIRKVYLLLLAQILITAGITSVCLFVKPVNEFLREHYWIQYVLLAVTIIMFILISCCEAIRRTVPLNFFCLFFCNIVIGVLLGIIAANYSLISILIAAGVTFLIFLALTVFAFQTRWDITTLGGIIFVVSLCVVAFGFIAIFLRGIFPILQIVYAGVMTVLLCVYIVFDTQMLIGGRHKHSISPEEYIYASFNLYVDIVYLFCMMMSCNCGR</sequence>
<organism evidence="7 8">
    <name type="scientific">Allacma fusca</name>
    <dbReference type="NCBI Taxonomy" id="39272"/>
    <lineage>
        <taxon>Eukaryota</taxon>
        <taxon>Metazoa</taxon>
        <taxon>Ecdysozoa</taxon>
        <taxon>Arthropoda</taxon>
        <taxon>Hexapoda</taxon>
        <taxon>Collembola</taxon>
        <taxon>Symphypleona</taxon>
        <taxon>Sminthuridae</taxon>
        <taxon>Allacma</taxon>
    </lineage>
</organism>
<dbReference type="GO" id="GO:0016020">
    <property type="term" value="C:membrane"/>
    <property type="evidence" value="ECO:0007669"/>
    <property type="project" value="UniProtKB-SubCell"/>
</dbReference>
<dbReference type="OrthoDB" id="7933078at2759"/>